<feature type="chain" id="PRO_5043421793" evidence="1">
    <location>
        <begin position="21"/>
        <end position="177"/>
    </location>
</feature>
<name>A0AAX4HTE3_9BACT</name>
<keyword evidence="3" id="KW-1185">Reference proteome</keyword>
<feature type="signal peptide" evidence="1">
    <location>
        <begin position="1"/>
        <end position="20"/>
    </location>
</feature>
<dbReference type="AlphaFoldDB" id="A0AAX4HTE3"/>
<keyword evidence="1" id="KW-0732">Signal</keyword>
<gene>
    <name evidence="2" type="ORF">SOO65_06760</name>
</gene>
<dbReference type="EMBL" id="CP139487">
    <property type="protein sequence ID" value="WPU66443.1"/>
    <property type="molecule type" value="Genomic_DNA"/>
</dbReference>
<evidence type="ECO:0000313" key="3">
    <source>
        <dbReference type="Proteomes" id="UP001324634"/>
    </source>
</evidence>
<sequence>MMKTFFVLSIVMTFSFMAQAKSLELKKSSGTIFIQEKSDWKLSRDLFGMPFIYFSPESNGQRSNISFTDTGAELELDINSLSSNQKSYENNKKAWADKVGATPRSFVPYKATVNQHGHRVHSIGFSYVHEGKTYLEKSNYIQCRGKLIFAKSLRLQENEKHEKDFSDLIGSLDCGGV</sequence>
<evidence type="ECO:0000313" key="2">
    <source>
        <dbReference type="EMBL" id="WPU66443.1"/>
    </source>
</evidence>
<accession>A0AAX4HTE3</accession>
<reference evidence="2 3" key="1">
    <citation type="submission" date="2023-11" db="EMBL/GenBank/DDBJ databases">
        <title>Peredibacter starrii A3.12.</title>
        <authorList>
            <person name="Mitchell R.J."/>
        </authorList>
    </citation>
    <scope>NUCLEOTIDE SEQUENCE [LARGE SCALE GENOMIC DNA]</scope>
    <source>
        <strain evidence="2 3">A3.12</strain>
    </source>
</reference>
<dbReference type="KEGG" id="psti:SOO65_06760"/>
<proteinExistence type="predicted"/>
<dbReference type="Proteomes" id="UP001324634">
    <property type="component" value="Chromosome"/>
</dbReference>
<organism evidence="2 3">
    <name type="scientific">Peredibacter starrii</name>
    <dbReference type="NCBI Taxonomy" id="28202"/>
    <lineage>
        <taxon>Bacteria</taxon>
        <taxon>Pseudomonadati</taxon>
        <taxon>Bdellovibrionota</taxon>
        <taxon>Bacteriovoracia</taxon>
        <taxon>Bacteriovoracales</taxon>
        <taxon>Bacteriovoracaceae</taxon>
        <taxon>Peredibacter</taxon>
    </lineage>
</organism>
<dbReference type="RefSeq" id="WP_321398657.1">
    <property type="nucleotide sequence ID" value="NZ_CP139487.1"/>
</dbReference>
<protein>
    <submittedName>
        <fullName evidence="2">Uncharacterized protein</fullName>
    </submittedName>
</protein>
<evidence type="ECO:0000256" key="1">
    <source>
        <dbReference type="SAM" id="SignalP"/>
    </source>
</evidence>